<evidence type="ECO:0000313" key="1">
    <source>
        <dbReference type="EMBL" id="QCO00214.1"/>
    </source>
</evidence>
<proteinExistence type="predicted"/>
<reference evidence="1 2" key="1">
    <citation type="submission" date="2018-09" db="EMBL/GenBank/DDBJ databases">
        <title>Whole genome based analysis of evolution and adaptive divergence in Indian and Brazilian strains of Azospirillum brasilense.</title>
        <authorList>
            <person name="Singh C."/>
            <person name="Tripathi A.K."/>
        </authorList>
    </citation>
    <scope>NUCLEOTIDE SEQUENCE [LARGE SCALE GENOMIC DNA]</scope>
    <source>
        <strain evidence="1 2">MTCC4035</strain>
        <plasmid evidence="1 2">p5</plasmid>
    </source>
</reference>
<sequence length="144" mass="15676">MLSYLPTESERPPADPPRPCLLLMPAEMALLLEDRPGPRARPVVTERATPGGPRRCFLGLAVSAQTAWEVAAHGRIDPGLNPGRRSESGLAPRALQPAADIRLDWCRIASILQPAREIAALSWICLIDEDEPDATLRSGIRGNR</sequence>
<accession>A0A4D8PP04</accession>
<dbReference type="EMBL" id="CP032326">
    <property type="protein sequence ID" value="QCO00214.1"/>
    <property type="molecule type" value="Genomic_DNA"/>
</dbReference>
<geneLocation type="plasmid" evidence="1 2">
    <name>p5</name>
</geneLocation>
<dbReference type="KEGG" id="aare:D3093_33785"/>
<gene>
    <name evidence="1" type="ORF">D3093_33785</name>
</gene>
<organism evidence="1 2">
    <name type="scientific">Azospirillum argentinense</name>
    <dbReference type="NCBI Taxonomy" id="2970906"/>
    <lineage>
        <taxon>Bacteria</taxon>
        <taxon>Pseudomonadati</taxon>
        <taxon>Pseudomonadota</taxon>
        <taxon>Alphaproteobacteria</taxon>
        <taxon>Rhodospirillales</taxon>
        <taxon>Azospirillaceae</taxon>
        <taxon>Azospirillum</taxon>
    </lineage>
</organism>
<name>A0A4D8PP04_9PROT</name>
<dbReference type="Proteomes" id="UP000298595">
    <property type="component" value="Plasmid p5"/>
</dbReference>
<keyword evidence="1" id="KW-0614">Plasmid</keyword>
<protein>
    <submittedName>
        <fullName evidence="1">Uncharacterized protein</fullName>
    </submittedName>
</protein>
<dbReference type="AlphaFoldDB" id="A0A4D8PP04"/>
<evidence type="ECO:0000313" key="2">
    <source>
        <dbReference type="Proteomes" id="UP000298595"/>
    </source>
</evidence>
<dbReference type="RefSeq" id="WP_137118923.1">
    <property type="nucleotide sequence ID" value="NZ_CP032326.1"/>
</dbReference>